<feature type="transmembrane region" description="Helical" evidence="19">
    <location>
        <begin position="216"/>
        <end position="247"/>
    </location>
</feature>
<evidence type="ECO:0000256" key="12">
    <source>
        <dbReference type="ARBA" id="ARBA00023136"/>
    </source>
</evidence>
<dbReference type="InterPro" id="IPR010627">
    <property type="entry name" value="Prepilin_pept_A24_N"/>
</dbReference>
<comment type="function">
    <text evidence="18">Plays an essential role in type IV pili and type II pseudopili formation by proteolytically removing the leader sequence from substrate proteins and subsequently monomethylating the alpha-amino group of the newly exposed N-terminal phenylalanine.</text>
</comment>
<feature type="transmembrane region" description="Helical" evidence="19">
    <location>
        <begin position="132"/>
        <end position="148"/>
    </location>
</feature>
<proteinExistence type="inferred from homology"/>
<feature type="transmembrane region" description="Helical" evidence="19">
    <location>
        <begin position="12"/>
        <end position="34"/>
    </location>
</feature>
<evidence type="ECO:0000256" key="10">
    <source>
        <dbReference type="ARBA" id="ARBA00022801"/>
    </source>
</evidence>
<keyword evidence="8" id="KW-0949">S-adenosyl-L-methionine</keyword>
<evidence type="ECO:0000259" key="21">
    <source>
        <dbReference type="Pfam" id="PF06750"/>
    </source>
</evidence>
<dbReference type="GO" id="GO:0008168">
    <property type="term" value="F:methyltransferase activity"/>
    <property type="evidence" value="ECO:0007669"/>
    <property type="project" value="UniProtKB-KW"/>
</dbReference>
<dbReference type="Pfam" id="PF01478">
    <property type="entry name" value="Peptidase_A24"/>
    <property type="match status" value="1"/>
</dbReference>
<feature type="transmembrane region" description="Helical" evidence="19">
    <location>
        <begin position="259"/>
        <end position="276"/>
    </location>
</feature>
<evidence type="ECO:0000256" key="7">
    <source>
        <dbReference type="ARBA" id="ARBA00022679"/>
    </source>
</evidence>
<keyword evidence="12 19" id="KW-0472">Membrane</keyword>
<dbReference type="Gene3D" id="1.20.120.1220">
    <property type="match status" value="1"/>
</dbReference>
<evidence type="ECO:0000256" key="15">
    <source>
        <dbReference type="ARBA" id="ARBA00067082"/>
    </source>
</evidence>
<feature type="domain" description="Prepilin peptidase A24 N-terminal" evidence="21">
    <location>
        <begin position="20"/>
        <end position="126"/>
    </location>
</feature>
<comment type="subcellular location">
    <subcellularLocation>
        <location evidence="1">Cell inner membrane</location>
        <topology evidence="1">Multi-pass membrane protein</topology>
    </subcellularLocation>
    <subcellularLocation>
        <location evidence="18">Cell membrane</location>
        <topology evidence="18">Multi-pass membrane protein</topology>
    </subcellularLocation>
</comment>
<evidence type="ECO:0000256" key="5">
    <source>
        <dbReference type="ARBA" id="ARBA00022603"/>
    </source>
</evidence>
<keyword evidence="5 18" id="KW-0489">Methyltransferase</keyword>
<evidence type="ECO:0000313" key="23">
    <source>
        <dbReference type="Proteomes" id="UP000294575"/>
    </source>
</evidence>
<evidence type="ECO:0000256" key="8">
    <source>
        <dbReference type="ARBA" id="ARBA00022691"/>
    </source>
</evidence>
<dbReference type="InterPro" id="IPR014032">
    <property type="entry name" value="Peptidase_A24A_bac"/>
</dbReference>
<keyword evidence="13 18" id="KW-0511">Multifunctional enzyme</keyword>
<evidence type="ECO:0000256" key="14">
    <source>
        <dbReference type="ARBA" id="ARBA00050401"/>
    </source>
</evidence>
<keyword evidence="11 19" id="KW-1133">Transmembrane helix</keyword>
<dbReference type="OrthoDB" id="9789291at2"/>
<feature type="transmembrane region" description="Helical" evidence="19">
    <location>
        <begin position="155"/>
        <end position="176"/>
    </location>
</feature>
<evidence type="ECO:0000256" key="3">
    <source>
        <dbReference type="ARBA" id="ARBA00022475"/>
    </source>
</evidence>
<name>A0A4R6U8U5_9GAMM</name>
<evidence type="ECO:0000256" key="1">
    <source>
        <dbReference type="ARBA" id="ARBA00004429"/>
    </source>
</evidence>
<dbReference type="Pfam" id="PF06750">
    <property type="entry name" value="A24_N_bact"/>
    <property type="match status" value="1"/>
</dbReference>
<comment type="catalytic activity">
    <reaction evidence="14 18">
        <text>Typically cleaves a -Gly-|-Phe- bond to release an N-terminal, basic peptide of 5-8 residues from type IV prepilin, and then N-methylates the new N-terminal amino group, the methyl donor being S-adenosyl-L-methionine.</text>
        <dbReference type="EC" id="3.4.23.43"/>
    </reaction>
</comment>
<evidence type="ECO:0000256" key="2">
    <source>
        <dbReference type="ARBA" id="ARBA00005801"/>
    </source>
</evidence>
<dbReference type="GO" id="GO:0006465">
    <property type="term" value="P:signal peptide processing"/>
    <property type="evidence" value="ECO:0007669"/>
    <property type="project" value="TreeGrafter"/>
</dbReference>
<dbReference type="GO" id="GO:0005886">
    <property type="term" value="C:plasma membrane"/>
    <property type="evidence" value="ECO:0007669"/>
    <property type="project" value="UniProtKB-SubCell"/>
</dbReference>
<evidence type="ECO:0000313" key="22">
    <source>
        <dbReference type="EMBL" id="TDQ39484.1"/>
    </source>
</evidence>
<dbReference type="InterPro" id="IPR000045">
    <property type="entry name" value="Prepilin_IV_endopep_pep"/>
</dbReference>
<evidence type="ECO:0000256" key="17">
    <source>
        <dbReference type="RuleBase" id="RU003793"/>
    </source>
</evidence>
<protein>
    <recommendedName>
        <fullName evidence="16 18">Prepilin leader peptidase/N-methyltransferase</fullName>
        <ecNumber evidence="18">2.1.1.-</ecNumber>
        <ecNumber evidence="15 18">3.4.23.43</ecNumber>
    </recommendedName>
</protein>
<feature type="transmembrane region" description="Helical" evidence="19">
    <location>
        <begin position="182"/>
        <end position="204"/>
    </location>
</feature>
<evidence type="ECO:0000256" key="13">
    <source>
        <dbReference type="ARBA" id="ARBA00023268"/>
    </source>
</evidence>
<sequence>MNVVDLLQTNSVALLLVAGVLGLMVGSFLNVVVYRLPVILQRDWETQARDILELPATEQQKPFNLLWPPSRCPHCAAPIRAWQNIPLASWLALRGRCSSCKGGISARYPLVELASGLLSLVVAWHFGATAEGAAMLLLTWGLIALSLIDADHQLLPDVVVLPLLWLGLLVNSFGLFVSLQDAVYGAAFGYLSLWSVFWLFKLVTGKEGMGYGDFKLLAMLGAWGGWQVLPLTILLSSVVGAVLGVIILRLQRQGMAQPLPFGPYLAVAGWIALIWGEQITQSYLQFAGF</sequence>
<keyword evidence="6 18" id="KW-0645">Protease</keyword>
<dbReference type="GO" id="GO:0032259">
    <property type="term" value="P:methylation"/>
    <property type="evidence" value="ECO:0007669"/>
    <property type="project" value="UniProtKB-KW"/>
</dbReference>
<organism evidence="22 23">
    <name type="scientific">Thiopseudomonas denitrificans</name>
    <dbReference type="NCBI Taxonomy" id="1501432"/>
    <lineage>
        <taxon>Bacteria</taxon>
        <taxon>Pseudomonadati</taxon>
        <taxon>Pseudomonadota</taxon>
        <taxon>Gammaproteobacteria</taxon>
        <taxon>Pseudomonadales</taxon>
        <taxon>Pseudomonadaceae</taxon>
        <taxon>Thiopseudomonas</taxon>
    </lineage>
</organism>
<dbReference type="Proteomes" id="UP000294575">
    <property type="component" value="Unassembled WGS sequence"/>
</dbReference>
<comment type="caution">
    <text evidence="22">The sequence shown here is derived from an EMBL/GenBank/DDBJ whole genome shotgun (WGS) entry which is preliminary data.</text>
</comment>
<evidence type="ECO:0000256" key="9">
    <source>
        <dbReference type="ARBA" id="ARBA00022692"/>
    </source>
</evidence>
<dbReference type="GO" id="GO:0004190">
    <property type="term" value="F:aspartic-type endopeptidase activity"/>
    <property type="evidence" value="ECO:0007669"/>
    <property type="project" value="UniProtKB-EC"/>
</dbReference>
<keyword evidence="23" id="KW-1185">Reference proteome</keyword>
<reference evidence="22 23" key="1">
    <citation type="submission" date="2019-03" db="EMBL/GenBank/DDBJ databases">
        <title>Genomic Encyclopedia of Type Strains, Phase IV (KMG-IV): sequencing the most valuable type-strain genomes for metagenomic binning, comparative biology and taxonomic classification.</title>
        <authorList>
            <person name="Goeker M."/>
        </authorList>
    </citation>
    <scope>NUCLEOTIDE SEQUENCE [LARGE SCALE GENOMIC DNA]</scope>
    <source>
        <strain evidence="22 23">DSM 28679</strain>
    </source>
</reference>
<dbReference type="EC" id="2.1.1.-" evidence="18"/>
<feature type="domain" description="Prepilin type IV endopeptidase peptidase" evidence="20">
    <location>
        <begin position="136"/>
        <end position="245"/>
    </location>
</feature>
<evidence type="ECO:0000256" key="18">
    <source>
        <dbReference type="RuleBase" id="RU003794"/>
    </source>
</evidence>
<dbReference type="PANTHER" id="PTHR30487">
    <property type="entry name" value="TYPE 4 PREPILIN-LIKE PROTEINS LEADER PEPTIDE-PROCESSING ENZYME"/>
    <property type="match status" value="1"/>
</dbReference>
<evidence type="ECO:0000256" key="19">
    <source>
        <dbReference type="SAM" id="Phobius"/>
    </source>
</evidence>
<accession>A0A4R6U8U5</accession>
<keyword evidence="7 18" id="KW-0808">Transferase</keyword>
<dbReference type="PRINTS" id="PR00864">
    <property type="entry name" value="PREPILNPTASE"/>
</dbReference>
<keyword evidence="9 18" id="KW-0812">Transmembrane</keyword>
<keyword evidence="10 18" id="KW-0378">Hydrolase</keyword>
<evidence type="ECO:0000256" key="6">
    <source>
        <dbReference type="ARBA" id="ARBA00022670"/>
    </source>
</evidence>
<dbReference type="AlphaFoldDB" id="A0A4R6U8U5"/>
<evidence type="ECO:0000259" key="20">
    <source>
        <dbReference type="Pfam" id="PF01478"/>
    </source>
</evidence>
<dbReference type="PANTHER" id="PTHR30487:SF0">
    <property type="entry name" value="PREPILIN LEADER PEPTIDASE_N-METHYLTRANSFERASE-RELATED"/>
    <property type="match status" value="1"/>
</dbReference>
<dbReference type="RefSeq" id="WP_101497387.1">
    <property type="nucleotide sequence ID" value="NZ_LNJZ01000009.1"/>
</dbReference>
<comment type="similarity">
    <text evidence="2 17">Belongs to the peptidase A24 family.</text>
</comment>
<evidence type="ECO:0000256" key="16">
    <source>
        <dbReference type="ARBA" id="ARBA00071870"/>
    </source>
</evidence>
<keyword evidence="4" id="KW-0997">Cell inner membrane</keyword>
<evidence type="ECO:0000256" key="11">
    <source>
        <dbReference type="ARBA" id="ARBA00022989"/>
    </source>
</evidence>
<dbReference type="InterPro" id="IPR050882">
    <property type="entry name" value="Prepilin_peptidase/N-MTase"/>
</dbReference>
<evidence type="ECO:0000256" key="4">
    <source>
        <dbReference type="ARBA" id="ARBA00022519"/>
    </source>
</evidence>
<dbReference type="EC" id="3.4.23.43" evidence="15 18"/>
<keyword evidence="3" id="KW-1003">Cell membrane</keyword>
<gene>
    <name evidence="22" type="ORF">DFQ45_102178</name>
</gene>
<dbReference type="EMBL" id="SNYK01000002">
    <property type="protein sequence ID" value="TDQ39484.1"/>
    <property type="molecule type" value="Genomic_DNA"/>
</dbReference>
<dbReference type="FunFam" id="1.20.120.1220:FF:000001">
    <property type="entry name" value="Type 4 prepilin-like proteins leader peptide-processing enzyme"/>
    <property type="match status" value="1"/>
</dbReference>